<evidence type="ECO:0000313" key="1">
    <source>
        <dbReference type="EMBL" id="BAK05048.1"/>
    </source>
</evidence>
<protein>
    <submittedName>
        <fullName evidence="1">Predicted protein</fullName>
    </submittedName>
</protein>
<proteinExistence type="evidence at transcript level"/>
<dbReference type="AlphaFoldDB" id="F2ECH6"/>
<name>F2ECH6_HORVV</name>
<reference evidence="1" key="1">
    <citation type="journal article" date="2011" name="Plant Physiol.">
        <title>Comprehensive sequence analysis of 24,783 barley full-length cDNAs derived from 12 clone libraries.</title>
        <authorList>
            <person name="Matsumoto T."/>
            <person name="Tanaka T."/>
            <person name="Sakai H."/>
            <person name="Amano N."/>
            <person name="Kanamori H."/>
            <person name="Kurita K."/>
            <person name="Kikuta A."/>
            <person name="Kamiya K."/>
            <person name="Yamamoto M."/>
            <person name="Ikawa H."/>
            <person name="Fujii N."/>
            <person name="Hori K."/>
            <person name="Itoh T."/>
            <person name="Sato K."/>
        </authorList>
    </citation>
    <scope>NUCLEOTIDE SEQUENCE</scope>
    <source>
        <tissue evidence="1">Flower</tissue>
    </source>
</reference>
<sequence>MFKTRMAEAEKAYYKTMGITPPNSTFV</sequence>
<accession>F2ECH6</accession>
<organism evidence="1">
    <name type="scientific">Hordeum vulgare subsp. vulgare</name>
    <name type="common">Domesticated barley</name>
    <dbReference type="NCBI Taxonomy" id="112509"/>
    <lineage>
        <taxon>Eukaryota</taxon>
        <taxon>Viridiplantae</taxon>
        <taxon>Streptophyta</taxon>
        <taxon>Embryophyta</taxon>
        <taxon>Tracheophyta</taxon>
        <taxon>Spermatophyta</taxon>
        <taxon>Magnoliopsida</taxon>
        <taxon>Liliopsida</taxon>
        <taxon>Poales</taxon>
        <taxon>Poaceae</taxon>
        <taxon>BOP clade</taxon>
        <taxon>Pooideae</taxon>
        <taxon>Triticodae</taxon>
        <taxon>Triticeae</taxon>
        <taxon>Hordeinae</taxon>
        <taxon>Hordeum</taxon>
    </lineage>
</organism>
<dbReference type="EMBL" id="AK373851">
    <property type="protein sequence ID" value="BAK05048.1"/>
    <property type="molecule type" value="mRNA"/>
</dbReference>